<dbReference type="SUPFAM" id="SSF51905">
    <property type="entry name" value="FAD/NAD(P)-binding domain"/>
    <property type="match status" value="1"/>
</dbReference>
<evidence type="ECO:0000256" key="4">
    <source>
        <dbReference type="SAM" id="Phobius"/>
    </source>
</evidence>
<keyword evidence="7" id="KW-1185">Reference proteome</keyword>
<feature type="domain" description="FAD-binding" evidence="5">
    <location>
        <begin position="11"/>
        <end position="361"/>
    </location>
</feature>
<dbReference type="Pfam" id="PF01494">
    <property type="entry name" value="FAD_binding_3"/>
    <property type="match status" value="1"/>
</dbReference>
<keyword evidence="6" id="KW-0503">Monooxygenase</keyword>
<dbReference type="PANTHER" id="PTHR43004">
    <property type="entry name" value="TRK SYSTEM POTASSIUM UPTAKE PROTEIN"/>
    <property type="match status" value="1"/>
</dbReference>
<dbReference type="InterPro" id="IPR002938">
    <property type="entry name" value="FAD-bd"/>
</dbReference>
<sequence>MTIEQRADMPRTPVLIVGGSIVGASAALFLAARGIVPVLVEKHVGISKRLRAKVFYPRTMEAYRSVGADKDIYARQAALPPADHAAQVTSLAGPELRRWQLPAAADMTAVSPCPSALLAQSEVEEVVRVHARAAGADLRWGHRLIGFEDRGEQVCARIADPDGREYRLAAEYLLAADGQASEVRERLGIGRIGEPTIAHVMEIGYTADLRAVLAGRRLAMAWTELPERAYLTWSTGYDRGVVSVNYDPGRTGPASFDGPRNAALVSRALGIPAAQLSITGARSWQMGGWVAERYRAGRVFLLGDAAHVTPPAGGFGANVGIQDACNLSAKLVSVLRGDADPALLEDYEPERRAVGESTVAQAMARAGHGSGTETLSEAAVAIGYRYPMSGVDPALPSADEPQRWRGELGTRLVHRPLPDDPGSSTLDLVREGRYLLLVGANGRPWLRAARALDRYGAFLDAVTAPAEFTAGQEDSLGIGDRGALLVRPDHVIAWRADEDGGDAVARLSAAVWRVLTHRLPYPSERKVYGV</sequence>
<protein>
    <submittedName>
        <fullName evidence="6">FAD-dependent monooxygenase</fullName>
    </submittedName>
</protein>
<evidence type="ECO:0000259" key="5">
    <source>
        <dbReference type="Pfam" id="PF01494"/>
    </source>
</evidence>
<dbReference type="PRINTS" id="PR00420">
    <property type="entry name" value="RNGMNOXGNASE"/>
</dbReference>
<dbReference type="Pfam" id="PF21274">
    <property type="entry name" value="Rng_hyd_C"/>
    <property type="match status" value="1"/>
</dbReference>
<dbReference type="InterPro" id="IPR050641">
    <property type="entry name" value="RIFMO-like"/>
</dbReference>
<keyword evidence="4" id="KW-0472">Membrane</keyword>
<name>A0ABW6RY83_9NOCA</name>
<accession>A0ABW6RY83</accession>
<keyword evidence="4" id="KW-0812">Transmembrane</keyword>
<dbReference type="Gene3D" id="3.40.30.120">
    <property type="match status" value="1"/>
</dbReference>
<dbReference type="RefSeq" id="WP_051193167.1">
    <property type="nucleotide sequence ID" value="NZ_JBIAQY010000004.1"/>
</dbReference>
<dbReference type="PANTHER" id="PTHR43004:SF19">
    <property type="entry name" value="BINDING MONOOXYGENASE, PUTATIVE (JCVI)-RELATED"/>
    <property type="match status" value="1"/>
</dbReference>
<evidence type="ECO:0000313" key="7">
    <source>
        <dbReference type="Proteomes" id="UP001601992"/>
    </source>
</evidence>
<comment type="caution">
    <text evidence="6">The sequence shown here is derived from an EMBL/GenBank/DDBJ whole genome shotgun (WGS) entry which is preliminary data.</text>
</comment>
<dbReference type="Proteomes" id="UP001601992">
    <property type="component" value="Unassembled WGS sequence"/>
</dbReference>
<evidence type="ECO:0000256" key="1">
    <source>
        <dbReference type="ARBA" id="ARBA00001974"/>
    </source>
</evidence>
<dbReference type="Gene3D" id="3.50.50.60">
    <property type="entry name" value="FAD/NAD(P)-binding domain"/>
    <property type="match status" value="1"/>
</dbReference>
<dbReference type="InterPro" id="IPR036188">
    <property type="entry name" value="FAD/NAD-bd_sf"/>
</dbReference>
<keyword evidence="6" id="KW-0560">Oxidoreductase</keyword>
<dbReference type="Gene3D" id="3.30.9.10">
    <property type="entry name" value="D-Amino Acid Oxidase, subunit A, domain 2"/>
    <property type="match status" value="1"/>
</dbReference>
<evidence type="ECO:0000256" key="3">
    <source>
        <dbReference type="ARBA" id="ARBA00022827"/>
    </source>
</evidence>
<dbReference type="GO" id="GO:0004497">
    <property type="term" value="F:monooxygenase activity"/>
    <property type="evidence" value="ECO:0007669"/>
    <property type="project" value="UniProtKB-KW"/>
</dbReference>
<comment type="cofactor">
    <cofactor evidence="1">
        <name>FAD</name>
        <dbReference type="ChEBI" id="CHEBI:57692"/>
    </cofactor>
</comment>
<proteinExistence type="predicted"/>
<organism evidence="6 7">
    <name type="scientific">Nocardia jiangxiensis</name>
    <dbReference type="NCBI Taxonomy" id="282685"/>
    <lineage>
        <taxon>Bacteria</taxon>
        <taxon>Bacillati</taxon>
        <taxon>Actinomycetota</taxon>
        <taxon>Actinomycetes</taxon>
        <taxon>Mycobacteriales</taxon>
        <taxon>Nocardiaceae</taxon>
        <taxon>Nocardia</taxon>
    </lineage>
</organism>
<keyword evidence="3" id="KW-0274">FAD</keyword>
<dbReference type="EMBL" id="JBIAQY010000004">
    <property type="protein sequence ID" value="MFF3568975.1"/>
    <property type="molecule type" value="Genomic_DNA"/>
</dbReference>
<feature type="transmembrane region" description="Helical" evidence="4">
    <location>
        <begin position="12"/>
        <end position="32"/>
    </location>
</feature>
<reference evidence="6 7" key="1">
    <citation type="submission" date="2024-10" db="EMBL/GenBank/DDBJ databases">
        <title>The Natural Products Discovery Center: Release of the First 8490 Sequenced Strains for Exploring Actinobacteria Biosynthetic Diversity.</title>
        <authorList>
            <person name="Kalkreuter E."/>
            <person name="Kautsar S.A."/>
            <person name="Yang D."/>
            <person name="Bader C.D."/>
            <person name="Teijaro C.N."/>
            <person name="Fluegel L."/>
            <person name="Davis C.M."/>
            <person name="Simpson J.R."/>
            <person name="Lauterbach L."/>
            <person name="Steele A.D."/>
            <person name="Gui C."/>
            <person name="Meng S."/>
            <person name="Li G."/>
            <person name="Viehrig K."/>
            <person name="Ye F."/>
            <person name="Su P."/>
            <person name="Kiefer A.F."/>
            <person name="Nichols A."/>
            <person name="Cepeda A.J."/>
            <person name="Yan W."/>
            <person name="Fan B."/>
            <person name="Jiang Y."/>
            <person name="Adhikari A."/>
            <person name="Zheng C.-J."/>
            <person name="Schuster L."/>
            <person name="Cowan T.M."/>
            <person name="Smanski M.J."/>
            <person name="Chevrette M.G."/>
            <person name="De Carvalho L.P.S."/>
            <person name="Shen B."/>
        </authorList>
    </citation>
    <scope>NUCLEOTIDE SEQUENCE [LARGE SCALE GENOMIC DNA]</scope>
    <source>
        <strain evidence="6 7">NPDC002593</strain>
    </source>
</reference>
<gene>
    <name evidence="6" type="ORF">ACFYXQ_14480</name>
</gene>
<evidence type="ECO:0000313" key="6">
    <source>
        <dbReference type="EMBL" id="MFF3568975.1"/>
    </source>
</evidence>
<evidence type="ECO:0000256" key="2">
    <source>
        <dbReference type="ARBA" id="ARBA00022630"/>
    </source>
</evidence>
<keyword evidence="4" id="KW-1133">Transmembrane helix</keyword>
<keyword evidence="2" id="KW-0285">Flavoprotein</keyword>